<sequence length="293" mass="32600">MEYELDYKGNIKFSKFLMAGAISGVMEHSVMFPVDVIKTRMQSITHGKNYRQIGVVKSLSNLLKSNGIGGLMKGYPALVCGALPAHACYFTGYEYSKNKLNYLIKNENVITGISASIATLCHDIFMTPAEAIKQRMQMHGNKFMNCLQCTKTCFNREGSRAFYRSFSTQLLTNLPFQISHFIIYENMQNVTNPNRKYNLLSHLASGAAAGGIAAAITTPLDVCKTVLNTQDCPFYLKKATYINSPIEAIRVIYKSNGYSGFFHGLKARALLQAPGTAISWVVYELFKSTLLNN</sequence>
<name>A0A177BC83_9BILA</name>
<keyword evidence="7" id="KW-0496">Mitochondrion</keyword>
<evidence type="ECO:0000256" key="4">
    <source>
        <dbReference type="ARBA" id="ARBA00022496"/>
    </source>
</evidence>
<evidence type="ECO:0000256" key="9">
    <source>
        <dbReference type="ARBA" id="ARBA00037061"/>
    </source>
</evidence>
<evidence type="ECO:0000256" key="10">
    <source>
        <dbReference type="ARBA" id="ARBA00040418"/>
    </source>
</evidence>
<dbReference type="Pfam" id="PF00153">
    <property type="entry name" value="Mito_carr"/>
    <property type="match status" value="3"/>
</dbReference>
<keyword evidence="3 14" id="KW-0813">Transport</keyword>
<accession>A0A177BC83</accession>
<organism evidence="15 16">
    <name type="scientific">Intoshia linei</name>
    <dbReference type="NCBI Taxonomy" id="1819745"/>
    <lineage>
        <taxon>Eukaryota</taxon>
        <taxon>Metazoa</taxon>
        <taxon>Spiralia</taxon>
        <taxon>Lophotrochozoa</taxon>
        <taxon>Mesozoa</taxon>
        <taxon>Orthonectida</taxon>
        <taxon>Rhopaluridae</taxon>
        <taxon>Intoshia</taxon>
    </lineage>
</organism>
<proteinExistence type="inferred from homology"/>
<evidence type="ECO:0000256" key="12">
    <source>
        <dbReference type="ARBA" id="ARBA00041894"/>
    </source>
</evidence>
<evidence type="ECO:0000313" key="16">
    <source>
        <dbReference type="Proteomes" id="UP000078046"/>
    </source>
</evidence>
<comment type="caution">
    <text evidence="15">The sequence shown here is derived from an EMBL/GenBank/DDBJ whole genome shotgun (WGS) entry which is preliminary data.</text>
</comment>
<keyword evidence="4" id="KW-0408">Iron</keyword>
<dbReference type="InterPro" id="IPR023395">
    <property type="entry name" value="MCP_dom_sf"/>
</dbReference>
<keyword evidence="4" id="KW-0406">Ion transport</keyword>
<dbReference type="PROSITE" id="PS50920">
    <property type="entry name" value="SOLCAR"/>
    <property type="match status" value="3"/>
</dbReference>
<dbReference type="GO" id="GO:0048250">
    <property type="term" value="P:iron import into the mitochondrion"/>
    <property type="evidence" value="ECO:0007669"/>
    <property type="project" value="TreeGrafter"/>
</dbReference>
<evidence type="ECO:0000256" key="8">
    <source>
        <dbReference type="ARBA" id="ARBA00023136"/>
    </source>
</evidence>
<feature type="repeat" description="Solcar" evidence="13">
    <location>
        <begin position="11"/>
        <end position="99"/>
    </location>
</feature>
<evidence type="ECO:0000256" key="3">
    <source>
        <dbReference type="ARBA" id="ARBA00022448"/>
    </source>
</evidence>
<dbReference type="Proteomes" id="UP000078046">
    <property type="component" value="Unassembled WGS sequence"/>
</dbReference>
<dbReference type="PANTHER" id="PTHR45758:SF4">
    <property type="entry name" value="MITOFERRIN-1"/>
    <property type="match status" value="1"/>
</dbReference>
<protein>
    <recommendedName>
        <fullName evidence="10">Mitoferrin-1</fullName>
    </recommendedName>
    <alternativeName>
        <fullName evidence="11">Mitochondrial iron transporter 1</fullName>
    </alternativeName>
    <alternativeName>
        <fullName evidence="12">Solute carrier family 25 member 37</fullName>
    </alternativeName>
</protein>
<keyword evidence="6" id="KW-1133">Transmembrane helix</keyword>
<evidence type="ECO:0000256" key="6">
    <source>
        <dbReference type="ARBA" id="ARBA00022989"/>
    </source>
</evidence>
<feature type="repeat" description="Solcar" evidence="13">
    <location>
        <begin position="197"/>
        <end position="289"/>
    </location>
</feature>
<dbReference type="AlphaFoldDB" id="A0A177BC83"/>
<dbReference type="GO" id="GO:0015093">
    <property type="term" value="F:ferrous iron transmembrane transporter activity"/>
    <property type="evidence" value="ECO:0007669"/>
    <property type="project" value="TreeGrafter"/>
</dbReference>
<feature type="repeat" description="Solcar" evidence="13">
    <location>
        <begin position="106"/>
        <end position="190"/>
    </location>
</feature>
<comment type="function">
    <text evidence="9">Mitochondrial iron transporter that specifically mediates iron uptake in developing erythroid cells, thereby playing an essential role in heme biosynthesis.</text>
</comment>
<reference evidence="15 16" key="1">
    <citation type="submission" date="2016-04" db="EMBL/GenBank/DDBJ databases">
        <title>The genome of Intoshia linei affirms orthonectids as highly simplified spiralians.</title>
        <authorList>
            <person name="Mikhailov K.V."/>
            <person name="Slusarev G.S."/>
            <person name="Nikitin M.A."/>
            <person name="Logacheva M.D."/>
            <person name="Penin A."/>
            <person name="Aleoshin V."/>
            <person name="Panchin Y.V."/>
        </authorList>
    </citation>
    <scope>NUCLEOTIDE SEQUENCE [LARGE SCALE GENOMIC DNA]</scope>
    <source>
        <strain evidence="15">Intl2013</strain>
        <tissue evidence="15">Whole animal</tissue>
    </source>
</reference>
<keyword evidence="4" id="KW-0410">Iron transport</keyword>
<dbReference type="PANTHER" id="PTHR45758">
    <property type="entry name" value="MITOFERRIN-1-RELATED"/>
    <property type="match status" value="1"/>
</dbReference>
<evidence type="ECO:0000256" key="1">
    <source>
        <dbReference type="ARBA" id="ARBA00004225"/>
    </source>
</evidence>
<dbReference type="InterPro" id="IPR018108">
    <property type="entry name" value="MCP_transmembrane"/>
</dbReference>
<evidence type="ECO:0000256" key="7">
    <source>
        <dbReference type="ARBA" id="ARBA00023128"/>
    </source>
</evidence>
<dbReference type="EMBL" id="LWCA01000022">
    <property type="protein sequence ID" value="OAF71820.1"/>
    <property type="molecule type" value="Genomic_DNA"/>
</dbReference>
<evidence type="ECO:0000256" key="13">
    <source>
        <dbReference type="PROSITE-ProRule" id="PRU00282"/>
    </source>
</evidence>
<comment type="similarity">
    <text evidence="2 14">Belongs to the mitochondrial carrier (TC 2.A.29) family.</text>
</comment>
<keyword evidence="5 13" id="KW-0812">Transmembrane</keyword>
<gene>
    <name evidence="15" type="ORF">A3Q56_00440</name>
</gene>
<dbReference type="Gene3D" id="1.50.40.10">
    <property type="entry name" value="Mitochondrial carrier domain"/>
    <property type="match status" value="2"/>
</dbReference>
<keyword evidence="16" id="KW-1185">Reference proteome</keyword>
<keyword evidence="8 13" id="KW-0472">Membrane</keyword>
<evidence type="ECO:0000256" key="5">
    <source>
        <dbReference type="ARBA" id="ARBA00022692"/>
    </source>
</evidence>
<evidence type="ECO:0000256" key="11">
    <source>
        <dbReference type="ARBA" id="ARBA00041873"/>
    </source>
</evidence>
<comment type="subcellular location">
    <subcellularLocation>
        <location evidence="1">Mitochondrion membrane</location>
        <topology evidence="1">Multi-pass membrane protein</topology>
    </subcellularLocation>
</comment>
<evidence type="ECO:0000256" key="2">
    <source>
        <dbReference type="ARBA" id="ARBA00006375"/>
    </source>
</evidence>
<evidence type="ECO:0000313" key="15">
    <source>
        <dbReference type="EMBL" id="OAF71820.1"/>
    </source>
</evidence>
<dbReference type="OrthoDB" id="43906at2759"/>
<dbReference type="SUPFAM" id="SSF103506">
    <property type="entry name" value="Mitochondrial carrier"/>
    <property type="match status" value="1"/>
</dbReference>
<dbReference type="GO" id="GO:0031966">
    <property type="term" value="C:mitochondrial membrane"/>
    <property type="evidence" value="ECO:0007669"/>
    <property type="project" value="UniProtKB-SubCell"/>
</dbReference>
<evidence type="ECO:0000256" key="14">
    <source>
        <dbReference type="RuleBase" id="RU000488"/>
    </source>
</evidence>